<dbReference type="AlphaFoldDB" id="A0A8X7NRM4"/>
<sequence>MKKYKMFQFVFPVSCIIIHAVRTYWVIRNNKGAVVEYSFALNEVLISVSFFIIGRLNKKSMQIMLIKYVVEHLPNMRDNTTCRLKASDRICTLVSSYFLTIVWIIIMAFHINGTNSECVFNLFLVLVLIFVTNKATTGSYLAFKNKAKAMRNRV</sequence>
<dbReference type="OrthoDB" id="4026593at2759"/>
<accession>A0A8X7NRM4</accession>
<protein>
    <submittedName>
        <fullName evidence="2">Putative integral membrane protein</fullName>
    </submittedName>
</protein>
<comment type="caution">
    <text evidence="2">The sequence shown here is derived from an EMBL/GenBank/DDBJ whole genome shotgun (WGS) entry which is preliminary data.</text>
</comment>
<reference evidence="2" key="1">
    <citation type="submission" date="2020-03" db="EMBL/GenBank/DDBJ databases">
        <title>FDA dAtabase for Regulatory Grade micrObial Sequences (FDA-ARGOS): Supporting development and validation of Infectious Disease Dx tests.</title>
        <authorList>
            <person name="Campos J."/>
            <person name="Goldberg B."/>
            <person name="Tallon L."/>
            <person name="Sadzewicz L."/>
            <person name="Vavikolanu K."/>
            <person name="Mehta A."/>
            <person name="Aluvathingal J."/>
            <person name="Nadendla S."/>
            <person name="Nandy P."/>
            <person name="Geyer C."/>
            <person name="Yan Y."/>
            <person name="Sichtig H."/>
        </authorList>
    </citation>
    <scope>NUCLEOTIDE SEQUENCE [LARGE SCALE GENOMIC DNA]</scope>
    <source>
        <strain evidence="2">FDAARGOS_652</strain>
    </source>
</reference>
<organism evidence="2 3">
    <name type="scientific">Candida parapsilosis</name>
    <name type="common">Yeast</name>
    <dbReference type="NCBI Taxonomy" id="5480"/>
    <lineage>
        <taxon>Eukaryota</taxon>
        <taxon>Fungi</taxon>
        <taxon>Dikarya</taxon>
        <taxon>Ascomycota</taxon>
        <taxon>Saccharomycotina</taxon>
        <taxon>Pichiomycetes</taxon>
        <taxon>Debaryomycetaceae</taxon>
        <taxon>Candida/Lodderomyces clade</taxon>
        <taxon>Candida</taxon>
    </lineage>
</organism>
<feature type="transmembrane region" description="Helical" evidence="1">
    <location>
        <begin position="123"/>
        <end position="143"/>
    </location>
</feature>
<evidence type="ECO:0000313" key="3">
    <source>
        <dbReference type="Proteomes" id="UP000590412"/>
    </source>
</evidence>
<feature type="transmembrane region" description="Helical" evidence="1">
    <location>
        <begin position="90"/>
        <end position="111"/>
    </location>
</feature>
<name>A0A8X7NRM4_CANPA</name>
<feature type="transmembrane region" description="Helical" evidence="1">
    <location>
        <begin position="39"/>
        <end position="57"/>
    </location>
</feature>
<keyword evidence="1" id="KW-0472">Membrane</keyword>
<keyword evidence="1" id="KW-1133">Transmembrane helix</keyword>
<dbReference type="Proteomes" id="UP000590412">
    <property type="component" value="Unassembled WGS sequence"/>
</dbReference>
<proteinExistence type="predicted"/>
<keyword evidence="1" id="KW-0812">Transmembrane</keyword>
<dbReference type="EMBL" id="JABWAB010000001">
    <property type="protein sequence ID" value="KAF6059681.1"/>
    <property type="molecule type" value="Genomic_DNA"/>
</dbReference>
<evidence type="ECO:0000256" key="1">
    <source>
        <dbReference type="SAM" id="Phobius"/>
    </source>
</evidence>
<gene>
    <name evidence="2" type="ORF">FOB60_001263</name>
</gene>
<evidence type="ECO:0000313" key="2">
    <source>
        <dbReference type="EMBL" id="KAF6059681.1"/>
    </source>
</evidence>